<dbReference type="Pfam" id="PF00158">
    <property type="entry name" value="Sigma54_activat"/>
    <property type="match status" value="1"/>
</dbReference>
<dbReference type="Pfam" id="PF02954">
    <property type="entry name" value="HTH_8"/>
    <property type="match status" value="1"/>
</dbReference>
<evidence type="ECO:0000256" key="3">
    <source>
        <dbReference type="ARBA" id="ARBA00023015"/>
    </source>
</evidence>
<evidence type="ECO:0000256" key="5">
    <source>
        <dbReference type="SAM" id="Coils"/>
    </source>
</evidence>
<gene>
    <name evidence="8" type="ORF">D0469_16740</name>
</gene>
<comment type="caution">
    <text evidence="8">The sequence shown here is derived from an EMBL/GenBank/DDBJ whole genome shotgun (WGS) entry which is preliminary data.</text>
</comment>
<dbReference type="GO" id="GO:0043565">
    <property type="term" value="F:sequence-specific DNA binding"/>
    <property type="evidence" value="ECO:0007669"/>
    <property type="project" value="InterPro"/>
</dbReference>
<feature type="domain" description="Sigma-54 factor interaction" evidence="6">
    <location>
        <begin position="149"/>
        <end position="379"/>
    </location>
</feature>
<dbReference type="PANTHER" id="PTHR32071">
    <property type="entry name" value="TRANSCRIPTIONAL REGULATORY PROTEIN"/>
    <property type="match status" value="1"/>
</dbReference>
<feature type="domain" description="PAS" evidence="7">
    <location>
        <begin position="8"/>
        <end position="79"/>
    </location>
</feature>
<dbReference type="AlphaFoldDB" id="A0A372LK22"/>
<dbReference type="RefSeq" id="WP_117327870.1">
    <property type="nucleotide sequence ID" value="NZ_QVTE01000049.1"/>
</dbReference>
<name>A0A372LK22_9BACI</name>
<dbReference type="InterPro" id="IPR002078">
    <property type="entry name" value="Sigma_54_int"/>
</dbReference>
<dbReference type="InterPro" id="IPR027417">
    <property type="entry name" value="P-loop_NTPase"/>
</dbReference>
<evidence type="ECO:0000256" key="4">
    <source>
        <dbReference type="ARBA" id="ARBA00023163"/>
    </source>
</evidence>
<dbReference type="InterPro" id="IPR035965">
    <property type="entry name" value="PAS-like_dom_sf"/>
</dbReference>
<dbReference type="InterPro" id="IPR013767">
    <property type="entry name" value="PAS_fold"/>
</dbReference>
<dbReference type="NCBIfam" id="TIGR00229">
    <property type="entry name" value="sensory_box"/>
    <property type="match status" value="1"/>
</dbReference>
<organism evidence="8 9">
    <name type="scientific">Peribacillus saganii</name>
    <dbReference type="NCBI Taxonomy" id="2303992"/>
    <lineage>
        <taxon>Bacteria</taxon>
        <taxon>Bacillati</taxon>
        <taxon>Bacillota</taxon>
        <taxon>Bacilli</taxon>
        <taxon>Bacillales</taxon>
        <taxon>Bacillaceae</taxon>
        <taxon>Peribacillus</taxon>
    </lineage>
</organism>
<keyword evidence="1" id="KW-0547">Nucleotide-binding</keyword>
<keyword evidence="5" id="KW-0175">Coiled coil</keyword>
<evidence type="ECO:0000313" key="8">
    <source>
        <dbReference type="EMBL" id="RFU66871.1"/>
    </source>
</evidence>
<dbReference type="CDD" id="cd00130">
    <property type="entry name" value="PAS"/>
    <property type="match status" value="1"/>
</dbReference>
<accession>A0A372LK22</accession>
<dbReference type="SMART" id="SM00382">
    <property type="entry name" value="AAA"/>
    <property type="match status" value="1"/>
</dbReference>
<dbReference type="InterPro" id="IPR025662">
    <property type="entry name" value="Sigma_54_int_dom_ATP-bd_1"/>
</dbReference>
<keyword evidence="9" id="KW-1185">Reference proteome</keyword>
<feature type="coiled-coil region" evidence="5">
    <location>
        <begin position="116"/>
        <end position="143"/>
    </location>
</feature>
<evidence type="ECO:0000256" key="2">
    <source>
        <dbReference type="ARBA" id="ARBA00022840"/>
    </source>
</evidence>
<dbReference type="GO" id="GO:0005524">
    <property type="term" value="F:ATP binding"/>
    <property type="evidence" value="ECO:0007669"/>
    <property type="project" value="UniProtKB-KW"/>
</dbReference>
<dbReference type="InterPro" id="IPR000014">
    <property type="entry name" value="PAS"/>
</dbReference>
<dbReference type="InterPro" id="IPR009057">
    <property type="entry name" value="Homeodomain-like_sf"/>
</dbReference>
<dbReference type="PROSITE" id="PS00675">
    <property type="entry name" value="SIGMA54_INTERACT_1"/>
    <property type="match status" value="1"/>
</dbReference>
<dbReference type="Proteomes" id="UP000264541">
    <property type="component" value="Unassembled WGS sequence"/>
</dbReference>
<dbReference type="Gene3D" id="1.10.10.60">
    <property type="entry name" value="Homeodomain-like"/>
    <property type="match status" value="1"/>
</dbReference>
<reference evidence="8 9" key="1">
    <citation type="submission" date="2018-08" db="EMBL/GenBank/DDBJ databases">
        <title>Bacillus chawlae sp. nov., Bacillus glennii sp. nov., and Bacillus saganii sp. nov. Isolated from the Vehicle Assembly Building at Kennedy Space Center where the Viking Spacecraft were Assembled.</title>
        <authorList>
            <person name="Seuylemezian A."/>
            <person name="Vaishampayan P."/>
        </authorList>
    </citation>
    <scope>NUCLEOTIDE SEQUENCE [LARGE SCALE GENOMIC DNA]</scope>
    <source>
        <strain evidence="8 9">V47-23a</strain>
    </source>
</reference>
<keyword evidence="4" id="KW-0804">Transcription</keyword>
<dbReference type="PROSITE" id="PS00676">
    <property type="entry name" value="SIGMA54_INTERACT_2"/>
    <property type="match status" value="1"/>
</dbReference>
<dbReference type="Gene3D" id="3.30.450.20">
    <property type="entry name" value="PAS domain"/>
    <property type="match status" value="1"/>
</dbReference>
<dbReference type="Gene3D" id="3.40.50.300">
    <property type="entry name" value="P-loop containing nucleotide triphosphate hydrolases"/>
    <property type="match status" value="1"/>
</dbReference>
<dbReference type="SUPFAM" id="SSF52540">
    <property type="entry name" value="P-loop containing nucleoside triphosphate hydrolases"/>
    <property type="match status" value="1"/>
</dbReference>
<dbReference type="SUPFAM" id="SSF46689">
    <property type="entry name" value="Homeodomain-like"/>
    <property type="match status" value="1"/>
</dbReference>
<dbReference type="SUPFAM" id="SSF55785">
    <property type="entry name" value="PYP-like sensor domain (PAS domain)"/>
    <property type="match status" value="1"/>
</dbReference>
<dbReference type="FunFam" id="3.40.50.300:FF:000006">
    <property type="entry name" value="DNA-binding transcriptional regulator NtrC"/>
    <property type="match status" value="1"/>
</dbReference>
<evidence type="ECO:0000256" key="1">
    <source>
        <dbReference type="ARBA" id="ARBA00022741"/>
    </source>
</evidence>
<dbReference type="PROSITE" id="PS50045">
    <property type="entry name" value="SIGMA54_INTERACT_4"/>
    <property type="match status" value="1"/>
</dbReference>
<dbReference type="PROSITE" id="PS50112">
    <property type="entry name" value="PAS"/>
    <property type="match status" value="1"/>
</dbReference>
<keyword evidence="2" id="KW-0067">ATP-binding</keyword>
<dbReference type="Gene3D" id="1.10.8.60">
    <property type="match status" value="1"/>
</dbReference>
<dbReference type="OrthoDB" id="9771372at2"/>
<dbReference type="CDD" id="cd00009">
    <property type="entry name" value="AAA"/>
    <property type="match status" value="1"/>
</dbReference>
<evidence type="ECO:0000259" key="6">
    <source>
        <dbReference type="PROSITE" id="PS50045"/>
    </source>
</evidence>
<dbReference type="Pfam" id="PF25601">
    <property type="entry name" value="AAA_lid_14"/>
    <property type="match status" value="1"/>
</dbReference>
<proteinExistence type="predicted"/>
<dbReference type="PANTHER" id="PTHR32071:SF57">
    <property type="entry name" value="C4-DICARBOXYLATE TRANSPORT TRANSCRIPTIONAL REGULATORY PROTEIN DCTD"/>
    <property type="match status" value="1"/>
</dbReference>
<dbReference type="SMART" id="SM00091">
    <property type="entry name" value="PAS"/>
    <property type="match status" value="1"/>
</dbReference>
<keyword evidence="3" id="KW-0805">Transcription regulation</keyword>
<dbReference type="GO" id="GO:0006355">
    <property type="term" value="P:regulation of DNA-templated transcription"/>
    <property type="evidence" value="ECO:0007669"/>
    <property type="project" value="InterPro"/>
</dbReference>
<evidence type="ECO:0000313" key="9">
    <source>
        <dbReference type="Proteomes" id="UP000264541"/>
    </source>
</evidence>
<dbReference type="InterPro" id="IPR003593">
    <property type="entry name" value="AAA+_ATPase"/>
</dbReference>
<dbReference type="PRINTS" id="PR01590">
    <property type="entry name" value="HTHFIS"/>
</dbReference>
<dbReference type="InterPro" id="IPR025943">
    <property type="entry name" value="Sigma_54_int_dom_ATP-bd_2"/>
</dbReference>
<evidence type="ECO:0000259" key="7">
    <source>
        <dbReference type="PROSITE" id="PS50112"/>
    </source>
</evidence>
<dbReference type="InterPro" id="IPR002197">
    <property type="entry name" value="HTH_Fis"/>
</dbReference>
<dbReference type="InterPro" id="IPR058031">
    <property type="entry name" value="AAA_lid_NorR"/>
</dbReference>
<dbReference type="Pfam" id="PF00989">
    <property type="entry name" value="PAS"/>
    <property type="match status" value="1"/>
</dbReference>
<protein>
    <submittedName>
        <fullName evidence="8">PAS domain S-box protein</fullName>
    </submittedName>
</protein>
<dbReference type="EMBL" id="QVTE01000049">
    <property type="protein sequence ID" value="RFU66871.1"/>
    <property type="molecule type" value="Genomic_DNA"/>
</dbReference>
<sequence>MKAADRFASPTLHTLLSSLDDAISIINTEGVIVYWNEAAEKTFQISKDEIIGKNIQKFFQQEDIMHLKVLQTKQTVRDMYHQPRPDKHVLISTYPIYDEQNELIGSMSVEKDITSTIKLNEKLSSASKELQQLKQQITQSQLGDPFTKIKGRNTAIQHIITNVKKVAKTDATVLISGESGVGKELFAQAIHEESLRREEPFIPINCGAIPNALFESELFGYESGAYTGASKGGKPGKMEMADGGTLFLDEVGELPLDMQVKLLRALQEREIYRIGGQTPKKVNVRIIAATNRILETMVSEGTFRSDLFYRLNVFSVRIPPLRERIDDIPYLIHTFLNELAFQYSKPVPVIRRETINLLQQYHWPGNIREIRNLTERLVILNEHSEITETDITQLLPLAKPIVPVFGMKVSLTDEKEKLEKERILQTLKKTYGNKSLTAKELGMSRANLYKKLRKYHIK</sequence>